<comment type="caution">
    <text evidence="2">The sequence shown here is derived from an EMBL/GenBank/DDBJ whole genome shotgun (WGS) entry which is preliminary data.</text>
</comment>
<protein>
    <submittedName>
        <fullName evidence="2">Uncharacterized protein</fullName>
    </submittedName>
</protein>
<dbReference type="EMBL" id="NKUJ01000008">
    <property type="protein sequence ID" value="RMJ19424.1"/>
    <property type="molecule type" value="Genomic_DNA"/>
</dbReference>
<keyword evidence="3" id="KW-1185">Reference proteome</keyword>
<sequence length="125" mass="13876">MQIVNLSALSLFVASAFAADCFGNTQSGISKWADAYWDARAKMCGNTDCEYQKDCTTRSSKTIKGLAPVTVNVALSRKHTGSQKGFKDCWGATENIINQCVYSEQKMSGTWEYNGQLYQINAWYS</sequence>
<evidence type="ECO:0000313" key="3">
    <source>
        <dbReference type="Proteomes" id="UP000277212"/>
    </source>
</evidence>
<feature type="signal peptide" evidence="1">
    <location>
        <begin position="1"/>
        <end position="18"/>
    </location>
</feature>
<gene>
    <name evidence="2" type="ORF">CDV36_000878</name>
</gene>
<keyword evidence="1" id="KW-0732">Signal</keyword>
<evidence type="ECO:0000256" key="1">
    <source>
        <dbReference type="SAM" id="SignalP"/>
    </source>
</evidence>
<dbReference type="Proteomes" id="UP000277212">
    <property type="component" value="Unassembled WGS sequence"/>
</dbReference>
<evidence type="ECO:0000313" key="2">
    <source>
        <dbReference type="EMBL" id="RMJ19424.1"/>
    </source>
</evidence>
<name>A0A3M2SPE0_9HYPO</name>
<feature type="chain" id="PRO_5018156785" evidence="1">
    <location>
        <begin position="19"/>
        <end position="125"/>
    </location>
</feature>
<reference evidence="2 3" key="1">
    <citation type="submission" date="2017-06" db="EMBL/GenBank/DDBJ databases">
        <title>Comparative genomic analysis of Ambrosia Fusariam Clade fungi.</title>
        <authorList>
            <person name="Stajich J.E."/>
            <person name="Carrillo J."/>
            <person name="Kijimoto T."/>
            <person name="Eskalen A."/>
            <person name="O'Donnell K."/>
            <person name="Kasson M."/>
        </authorList>
    </citation>
    <scope>NUCLEOTIDE SEQUENCE [LARGE SCALE GENOMIC DNA]</scope>
    <source>
        <strain evidence="2">UCR3666</strain>
    </source>
</reference>
<organism evidence="2 3">
    <name type="scientific">Fusarium kuroshium</name>
    <dbReference type="NCBI Taxonomy" id="2010991"/>
    <lineage>
        <taxon>Eukaryota</taxon>
        <taxon>Fungi</taxon>
        <taxon>Dikarya</taxon>
        <taxon>Ascomycota</taxon>
        <taxon>Pezizomycotina</taxon>
        <taxon>Sordariomycetes</taxon>
        <taxon>Hypocreomycetidae</taxon>
        <taxon>Hypocreales</taxon>
        <taxon>Nectriaceae</taxon>
        <taxon>Fusarium</taxon>
        <taxon>Fusarium solani species complex</taxon>
    </lineage>
</organism>
<dbReference type="AlphaFoldDB" id="A0A3M2SPE0"/>
<dbReference type="OrthoDB" id="4216327at2759"/>
<accession>A0A3M2SPE0</accession>
<proteinExistence type="predicted"/>